<dbReference type="HOGENOM" id="CLU_030571_5_4_9"/>
<keyword evidence="2" id="KW-0479">Metal-binding</keyword>
<dbReference type="KEGG" id="drm:Dred_0735"/>
<dbReference type="STRING" id="349161.Dred_0735"/>
<evidence type="ECO:0000256" key="4">
    <source>
        <dbReference type="ARBA" id="ARBA00022833"/>
    </source>
</evidence>
<evidence type="ECO:0000313" key="7">
    <source>
        <dbReference type="Proteomes" id="UP000001556"/>
    </source>
</evidence>
<gene>
    <name evidence="6" type="ordered locus">Dred_0735</name>
</gene>
<dbReference type="PANTHER" id="PTHR46233">
    <property type="entry name" value="HYDROXYACYLGLUTATHIONE HYDROLASE GLOC"/>
    <property type="match status" value="1"/>
</dbReference>
<dbReference type="InterPro" id="IPR051453">
    <property type="entry name" value="MBL_Glyoxalase_II"/>
</dbReference>
<dbReference type="Pfam" id="PF00753">
    <property type="entry name" value="Lactamase_B"/>
    <property type="match status" value="1"/>
</dbReference>
<keyword evidence="4" id="KW-0862">Zinc</keyword>
<dbReference type="InterPro" id="IPR036866">
    <property type="entry name" value="RibonucZ/Hydroxyglut_hydro"/>
</dbReference>
<dbReference type="Gene3D" id="3.60.15.10">
    <property type="entry name" value="Ribonuclease Z/Hydroxyacylglutathione hydrolase-like"/>
    <property type="match status" value="1"/>
</dbReference>
<keyword evidence="3" id="KW-0378">Hydrolase</keyword>
<dbReference type="Proteomes" id="UP000001556">
    <property type="component" value="Chromosome"/>
</dbReference>
<evidence type="ECO:0000256" key="1">
    <source>
        <dbReference type="ARBA" id="ARBA00001947"/>
    </source>
</evidence>
<evidence type="ECO:0000313" key="6">
    <source>
        <dbReference type="EMBL" id="ABO49274.1"/>
    </source>
</evidence>
<dbReference type="SMART" id="SM00849">
    <property type="entry name" value="Lactamase_B"/>
    <property type="match status" value="1"/>
</dbReference>
<comment type="cofactor">
    <cofactor evidence="1">
        <name>Zn(2+)</name>
        <dbReference type="ChEBI" id="CHEBI:29105"/>
    </cofactor>
</comment>
<dbReference type="OrthoDB" id="9802248at2"/>
<dbReference type="InterPro" id="IPR001279">
    <property type="entry name" value="Metallo-B-lactamas"/>
</dbReference>
<organism evidence="6 7">
    <name type="scientific">Desulforamulus reducens (strain ATCC BAA-1160 / DSM 100696 / MI-1)</name>
    <name type="common">Desulfotomaculum reducens</name>
    <dbReference type="NCBI Taxonomy" id="349161"/>
    <lineage>
        <taxon>Bacteria</taxon>
        <taxon>Bacillati</taxon>
        <taxon>Bacillota</taxon>
        <taxon>Clostridia</taxon>
        <taxon>Eubacteriales</taxon>
        <taxon>Peptococcaceae</taxon>
        <taxon>Desulforamulus</taxon>
    </lineage>
</organism>
<keyword evidence="7" id="KW-1185">Reference proteome</keyword>
<name>A4J2H1_DESRM</name>
<dbReference type="GO" id="GO:0046872">
    <property type="term" value="F:metal ion binding"/>
    <property type="evidence" value="ECO:0007669"/>
    <property type="project" value="UniProtKB-KW"/>
</dbReference>
<accession>A4J2H1</accession>
<dbReference type="GO" id="GO:0016787">
    <property type="term" value="F:hydrolase activity"/>
    <property type="evidence" value="ECO:0007669"/>
    <property type="project" value="UniProtKB-KW"/>
</dbReference>
<feature type="domain" description="Metallo-beta-lactamase" evidence="5">
    <location>
        <begin position="12"/>
        <end position="189"/>
    </location>
</feature>
<dbReference type="EMBL" id="CP000612">
    <property type="protein sequence ID" value="ABO49274.1"/>
    <property type="molecule type" value="Genomic_DNA"/>
</dbReference>
<dbReference type="SUPFAM" id="SSF56281">
    <property type="entry name" value="Metallo-hydrolase/oxidoreductase"/>
    <property type="match status" value="1"/>
</dbReference>
<protein>
    <submittedName>
        <fullName evidence="6">Beta-lactamase domain protein</fullName>
    </submittedName>
</protein>
<dbReference type="RefSeq" id="WP_011877110.1">
    <property type="nucleotide sequence ID" value="NC_009253.1"/>
</dbReference>
<evidence type="ECO:0000256" key="2">
    <source>
        <dbReference type="ARBA" id="ARBA00022723"/>
    </source>
</evidence>
<evidence type="ECO:0000256" key="3">
    <source>
        <dbReference type="ARBA" id="ARBA00022801"/>
    </source>
</evidence>
<dbReference type="AlphaFoldDB" id="A4J2H1"/>
<dbReference type="CDD" id="cd06262">
    <property type="entry name" value="metallo-hydrolase-like_MBL-fold"/>
    <property type="match status" value="1"/>
</dbReference>
<dbReference type="PANTHER" id="PTHR46233:SF3">
    <property type="entry name" value="HYDROXYACYLGLUTATHIONE HYDROLASE GLOC"/>
    <property type="match status" value="1"/>
</dbReference>
<dbReference type="eggNOG" id="COG0491">
    <property type="taxonomic scope" value="Bacteria"/>
</dbReference>
<proteinExistence type="predicted"/>
<evidence type="ECO:0000259" key="5">
    <source>
        <dbReference type="SMART" id="SM00849"/>
    </source>
</evidence>
<reference evidence="6 7" key="1">
    <citation type="submission" date="2007-03" db="EMBL/GenBank/DDBJ databases">
        <title>Complete sequence of Desulfotomaculum reducens MI-1.</title>
        <authorList>
            <consortium name="US DOE Joint Genome Institute"/>
            <person name="Copeland A."/>
            <person name="Lucas S."/>
            <person name="Lapidus A."/>
            <person name="Barry K."/>
            <person name="Detter J.C."/>
            <person name="Glavina del Rio T."/>
            <person name="Hammon N."/>
            <person name="Israni S."/>
            <person name="Dalin E."/>
            <person name="Tice H."/>
            <person name="Pitluck S."/>
            <person name="Sims D."/>
            <person name="Brettin T."/>
            <person name="Bruce D."/>
            <person name="Han C."/>
            <person name="Tapia R."/>
            <person name="Schmutz J."/>
            <person name="Larimer F."/>
            <person name="Land M."/>
            <person name="Hauser L."/>
            <person name="Kyrpides N."/>
            <person name="Kim E."/>
            <person name="Tebo B.M."/>
            <person name="Richardson P."/>
        </authorList>
    </citation>
    <scope>NUCLEOTIDE SEQUENCE [LARGE SCALE GENOMIC DNA]</scope>
    <source>
        <strain evidence="6 7">MI-1</strain>
    </source>
</reference>
<sequence length="205" mass="22239">MYIETLPVGSYEANCYIIGCEETRKAVVVDPGDEAERIQERLKKLNFKVEAIVLTHGHSDHIGAVGDLQRATAAQVLIHKDDAEMLINPAKNLSTWMGEHMVFNPADRLLVDGDTIQIGNITLEVLHTPGHTPGGICLKAGKDLFSGDTLFAQSIGRSDFPGGSHSTLIGSIKSKLLVLSDETKVYPGHGPASTIGQEKRHNPFF</sequence>